<reference evidence="1" key="2">
    <citation type="submission" date="2020-07" db="EMBL/GenBank/DDBJ databases">
        <authorList>
            <person name="Vera ALvarez R."/>
            <person name="Arias-Moreno D.M."/>
            <person name="Jimenez-Jacinto V."/>
            <person name="Jimenez-Bremont J.F."/>
            <person name="Swaminathan K."/>
            <person name="Moose S.P."/>
            <person name="Guerrero-Gonzalez M.L."/>
            <person name="Marino-Ramirez L."/>
            <person name="Landsman D."/>
            <person name="Rodriguez-Kessler M."/>
            <person name="Delgado-Sanchez P."/>
        </authorList>
    </citation>
    <scope>NUCLEOTIDE SEQUENCE</scope>
    <source>
        <tissue evidence="1">Cladode</tissue>
    </source>
</reference>
<name>A0A7C8ZCB9_OPUST</name>
<organism evidence="1">
    <name type="scientific">Opuntia streptacantha</name>
    <name type="common">Prickly pear cactus</name>
    <name type="synonym">Opuntia cardona</name>
    <dbReference type="NCBI Taxonomy" id="393608"/>
    <lineage>
        <taxon>Eukaryota</taxon>
        <taxon>Viridiplantae</taxon>
        <taxon>Streptophyta</taxon>
        <taxon>Embryophyta</taxon>
        <taxon>Tracheophyta</taxon>
        <taxon>Spermatophyta</taxon>
        <taxon>Magnoliopsida</taxon>
        <taxon>eudicotyledons</taxon>
        <taxon>Gunneridae</taxon>
        <taxon>Pentapetalae</taxon>
        <taxon>Caryophyllales</taxon>
        <taxon>Cactineae</taxon>
        <taxon>Cactaceae</taxon>
        <taxon>Opuntioideae</taxon>
        <taxon>Opuntia</taxon>
    </lineage>
</organism>
<dbReference type="AlphaFoldDB" id="A0A7C8ZCB9"/>
<protein>
    <submittedName>
        <fullName evidence="1">Uncharacterized protein</fullName>
    </submittedName>
</protein>
<evidence type="ECO:0000313" key="1">
    <source>
        <dbReference type="EMBL" id="MBA4639579.1"/>
    </source>
</evidence>
<sequence length="116" mass="13234">MKEWFHKLGKYGSRIQQQRQPKPCWISIEKSFHFSFLPTGEASQVGKEICLRGSFRQDPQSLRTLGHTNNPFLSTSPSWESSVVGHGLLWTAGLIPTKLKCMLIVQQKEMFLSQKG</sequence>
<accession>A0A7C8ZCB9</accession>
<reference evidence="1" key="1">
    <citation type="journal article" date="2013" name="J. Plant Res.">
        <title>Effect of fungi and light on seed germination of three Opuntia species from semiarid lands of central Mexico.</title>
        <authorList>
            <person name="Delgado-Sanchez P."/>
            <person name="Jimenez-Bremont J.F."/>
            <person name="Guerrero-Gonzalez Mde L."/>
            <person name="Flores J."/>
        </authorList>
    </citation>
    <scope>NUCLEOTIDE SEQUENCE</scope>
    <source>
        <tissue evidence="1">Cladode</tissue>
    </source>
</reference>
<proteinExistence type="predicted"/>
<dbReference type="EMBL" id="GISG01114379">
    <property type="protein sequence ID" value="MBA4639579.1"/>
    <property type="molecule type" value="Transcribed_RNA"/>
</dbReference>